<comment type="caution">
    <text evidence="3">The sequence shown here is derived from an EMBL/GenBank/DDBJ whole genome shotgun (WGS) entry which is preliminary data.</text>
</comment>
<dbReference type="InterPro" id="IPR002901">
    <property type="entry name" value="MGlyc_endo_b_GlcNAc-like_dom"/>
</dbReference>
<dbReference type="CDD" id="cd02696">
    <property type="entry name" value="MurNAc-LAA"/>
    <property type="match status" value="1"/>
</dbReference>
<protein>
    <submittedName>
        <fullName evidence="3">N-acetylmuramoyl-L-alanine amidase</fullName>
        <ecNumber evidence="3">3.5.1.28</ecNumber>
    </submittedName>
</protein>
<organism evidence="3 4">
    <name type="scientific">Cloacibacillus evryensis</name>
    <dbReference type="NCBI Taxonomy" id="508460"/>
    <lineage>
        <taxon>Bacteria</taxon>
        <taxon>Thermotogati</taxon>
        <taxon>Synergistota</taxon>
        <taxon>Synergistia</taxon>
        <taxon>Synergistales</taxon>
        <taxon>Synergistaceae</taxon>
        <taxon>Cloacibacillus</taxon>
    </lineage>
</organism>
<dbReference type="Gene3D" id="1.10.530.10">
    <property type="match status" value="1"/>
</dbReference>
<proteinExistence type="predicted"/>
<dbReference type="InterPro" id="IPR050695">
    <property type="entry name" value="N-acetylmuramoyl_amidase_3"/>
</dbReference>
<dbReference type="Proteomes" id="UP001205919">
    <property type="component" value="Unassembled WGS sequence"/>
</dbReference>
<dbReference type="SUPFAM" id="SSF53187">
    <property type="entry name" value="Zn-dependent exopeptidases"/>
    <property type="match status" value="1"/>
</dbReference>
<accession>A0AAW5K522</accession>
<evidence type="ECO:0000313" key="4">
    <source>
        <dbReference type="Proteomes" id="UP001205919"/>
    </source>
</evidence>
<dbReference type="RefSeq" id="WP_008710022.1">
    <property type="nucleotide sequence ID" value="NZ_CABKQM010000005.1"/>
</dbReference>
<dbReference type="GO" id="GO:0030288">
    <property type="term" value="C:outer membrane-bounded periplasmic space"/>
    <property type="evidence" value="ECO:0007669"/>
    <property type="project" value="TreeGrafter"/>
</dbReference>
<dbReference type="Pfam" id="PF01832">
    <property type="entry name" value="Glucosaminidase"/>
    <property type="match status" value="1"/>
</dbReference>
<dbReference type="PANTHER" id="PTHR30404:SF0">
    <property type="entry name" value="N-ACETYLMURAMOYL-L-ALANINE AMIDASE AMIC"/>
    <property type="match status" value="1"/>
</dbReference>
<dbReference type="PANTHER" id="PTHR30404">
    <property type="entry name" value="N-ACETYLMURAMOYL-L-ALANINE AMIDASE"/>
    <property type="match status" value="1"/>
</dbReference>
<dbReference type="GO" id="GO:0009253">
    <property type="term" value="P:peptidoglycan catabolic process"/>
    <property type="evidence" value="ECO:0007669"/>
    <property type="project" value="InterPro"/>
</dbReference>
<dbReference type="InterPro" id="IPR002508">
    <property type="entry name" value="MurNAc-LAA_cat"/>
</dbReference>
<keyword evidence="1 3" id="KW-0378">Hydrolase</keyword>
<dbReference type="EC" id="3.5.1.28" evidence="3"/>
<dbReference type="AlphaFoldDB" id="A0AAW5K522"/>
<dbReference type="GO" id="GO:0004040">
    <property type="term" value="F:amidase activity"/>
    <property type="evidence" value="ECO:0007669"/>
    <property type="project" value="InterPro"/>
</dbReference>
<evidence type="ECO:0000256" key="1">
    <source>
        <dbReference type="ARBA" id="ARBA00022801"/>
    </source>
</evidence>
<dbReference type="GO" id="GO:0008745">
    <property type="term" value="F:N-acetylmuramoyl-L-alanine amidase activity"/>
    <property type="evidence" value="ECO:0007669"/>
    <property type="project" value="UniProtKB-EC"/>
</dbReference>
<keyword evidence="4" id="KW-1185">Reference proteome</keyword>
<gene>
    <name evidence="3" type="ORF">NE630_07445</name>
</gene>
<sequence length="366" mass="39498">MDDKTFYALAQQRSRINAFAALCQCHHETRQDGKPWSSELCWAANNCAGIKKGSGWQGEVYNKVSWEQRVDGTKYNAESAFRKYDSIADFLADYEAKIAAMYPLCVARRDNFWGYFDGLLSGPYKWATDQEYFRRLAETAVRLAPEIFGAEAAEMKLKTALLYALEKGYLSDANAAVALDVLGIEDTGDDTGKIICIDPGHGGSDPGACAGGEREKDIALKVAKLIGGKLAGYNIVYTRNGDTYPTLSERAALANTAKADFFVSIHCNSATNTQANGVEVYTHTSQSDGAVAAASAIYKRLLAASGMTGRGIKAANYAVLRETKMPAVLVELGFLSNAGDRAKLTAADWQEKTAVTIAGAIKEVLG</sequence>
<name>A0AAW5K522_9BACT</name>
<dbReference type="Gene3D" id="3.40.630.40">
    <property type="entry name" value="Zn-dependent exopeptidases"/>
    <property type="match status" value="1"/>
</dbReference>
<dbReference type="SMART" id="SM00646">
    <property type="entry name" value="Ami_3"/>
    <property type="match status" value="1"/>
</dbReference>
<feature type="domain" description="MurNAc-LAA" evidence="2">
    <location>
        <begin position="251"/>
        <end position="362"/>
    </location>
</feature>
<evidence type="ECO:0000313" key="3">
    <source>
        <dbReference type="EMBL" id="MCQ4814264.1"/>
    </source>
</evidence>
<dbReference type="EMBL" id="JANFYT010000013">
    <property type="protein sequence ID" value="MCQ4814264.1"/>
    <property type="molecule type" value="Genomic_DNA"/>
</dbReference>
<evidence type="ECO:0000259" key="2">
    <source>
        <dbReference type="SMART" id="SM00646"/>
    </source>
</evidence>
<dbReference type="Pfam" id="PF01520">
    <property type="entry name" value="Amidase_3"/>
    <property type="match status" value="1"/>
</dbReference>
<reference evidence="3 4" key="1">
    <citation type="submission" date="2022-06" db="EMBL/GenBank/DDBJ databases">
        <title>Isolation of gut microbiota from human fecal samples.</title>
        <authorList>
            <person name="Pamer E.G."/>
            <person name="Barat B."/>
            <person name="Waligurski E."/>
            <person name="Medina S."/>
            <person name="Paddock L."/>
            <person name="Mostad J."/>
        </authorList>
    </citation>
    <scope>NUCLEOTIDE SEQUENCE [LARGE SCALE GENOMIC DNA]</scope>
    <source>
        <strain evidence="3 4">DFI.9.90</strain>
    </source>
</reference>